<dbReference type="AlphaFoldDB" id="N1PMZ0"/>
<sequence length="144" mass="15196">MTLLLWTTNGYGYRIACGAALLRNDIGSPTFAAGISECLPLFDQIVRYLGVQHSAAPRQCIFESSEDAVTTYGNLITFAGRIILEETTTTSSSVSATSTSSVISIDDPYPPIPLAYTKTATTNSTPASVSITSSTGNLYISVSP</sequence>
<dbReference type="HOGENOM" id="CLU_1796434_0_0_1"/>
<name>N1PMZ0_DOTSN</name>
<evidence type="ECO:0000313" key="1">
    <source>
        <dbReference type="EMBL" id="EME44283.1"/>
    </source>
</evidence>
<dbReference type="Proteomes" id="UP000016933">
    <property type="component" value="Unassembled WGS sequence"/>
</dbReference>
<gene>
    <name evidence="1" type="ORF">DOTSEDRAFT_24352</name>
</gene>
<reference evidence="2" key="1">
    <citation type="journal article" date="2012" name="PLoS Genet.">
        <title>The genomes of the fungal plant pathogens Cladosporium fulvum and Dothistroma septosporum reveal adaptation to different hosts and lifestyles but also signatures of common ancestry.</title>
        <authorList>
            <person name="de Wit P.J.G.M."/>
            <person name="van der Burgt A."/>
            <person name="Oekmen B."/>
            <person name="Stergiopoulos I."/>
            <person name="Abd-Elsalam K.A."/>
            <person name="Aerts A.L."/>
            <person name="Bahkali A.H."/>
            <person name="Beenen H.G."/>
            <person name="Chettri P."/>
            <person name="Cox M.P."/>
            <person name="Datema E."/>
            <person name="de Vries R.P."/>
            <person name="Dhillon B."/>
            <person name="Ganley A.R."/>
            <person name="Griffiths S.A."/>
            <person name="Guo Y."/>
            <person name="Hamelin R.C."/>
            <person name="Henrissat B."/>
            <person name="Kabir M.S."/>
            <person name="Jashni M.K."/>
            <person name="Kema G."/>
            <person name="Klaubauf S."/>
            <person name="Lapidus A."/>
            <person name="Levasseur A."/>
            <person name="Lindquist E."/>
            <person name="Mehrabi R."/>
            <person name="Ohm R.A."/>
            <person name="Owen T.J."/>
            <person name="Salamov A."/>
            <person name="Schwelm A."/>
            <person name="Schijlen E."/>
            <person name="Sun H."/>
            <person name="van den Burg H.A."/>
            <person name="van Ham R.C.H.J."/>
            <person name="Zhang S."/>
            <person name="Goodwin S.B."/>
            <person name="Grigoriev I.V."/>
            <person name="Collemare J."/>
            <person name="Bradshaw R.E."/>
        </authorList>
    </citation>
    <scope>NUCLEOTIDE SEQUENCE [LARGE SCALE GENOMIC DNA]</scope>
    <source>
        <strain evidence="2">NZE10 / CBS 128990</strain>
    </source>
</reference>
<reference evidence="1 2" key="2">
    <citation type="journal article" date="2012" name="PLoS Pathog.">
        <title>Diverse lifestyles and strategies of plant pathogenesis encoded in the genomes of eighteen Dothideomycetes fungi.</title>
        <authorList>
            <person name="Ohm R.A."/>
            <person name="Feau N."/>
            <person name="Henrissat B."/>
            <person name="Schoch C.L."/>
            <person name="Horwitz B.A."/>
            <person name="Barry K.W."/>
            <person name="Condon B.J."/>
            <person name="Copeland A.C."/>
            <person name="Dhillon B."/>
            <person name="Glaser F."/>
            <person name="Hesse C.N."/>
            <person name="Kosti I."/>
            <person name="LaButti K."/>
            <person name="Lindquist E.A."/>
            <person name="Lucas S."/>
            <person name="Salamov A.A."/>
            <person name="Bradshaw R.E."/>
            <person name="Ciuffetti L."/>
            <person name="Hamelin R.C."/>
            <person name="Kema G.H.J."/>
            <person name="Lawrence C."/>
            <person name="Scott J.A."/>
            <person name="Spatafora J.W."/>
            <person name="Turgeon B.G."/>
            <person name="de Wit P.J.G.M."/>
            <person name="Zhong S."/>
            <person name="Goodwin S.B."/>
            <person name="Grigoriev I.V."/>
        </authorList>
    </citation>
    <scope>NUCLEOTIDE SEQUENCE [LARGE SCALE GENOMIC DNA]</scope>
    <source>
        <strain evidence="2">NZE10 / CBS 128990</strain>
    </source>
</reference>
<organism evidence="1 2">
    <name type="scientific">Dothistroma septosporum (strain NZE10 / CBS 128990)</name>
    <name type="common">Red band needle blight fungus</name>
    <name type="synonym">Mycosphaerella pini</name>
    <dbReference type="NCBI Taxonomy" id="675120"/>
    <lineage>
        <taxon>Eukaryota</taxon>
        <taxon>Fungi</taxon>
        <taxon>Dikarya</taxon>
        <taxon>Ascomycota</taxon>
        <taxon>Pezizomycotina</taxon>
        <taxon>Dothideomycetes</taxon>
        <taxon>Dothideomycetidae</taxon>
        <taxon>Mycosphaerellales</taxon>
        <taxon>Mycosphaerellaceae</taxon>
        <taxon>Dothistroma</taxon>
    </lineage>
</organism>
<dbReference type="EMBL" id="KB446539">
    <property type="protein sequence ID" value="EME44283.1"/>
    <property type="molecule type" value="Genomic_DNA"/>
</dbReference>
<protein>
    <submittedName>
        <fullName evidence="1">Uncharacterized protein</fullName>
    </submittedName>
</protein>
<keyword evidence="2" id="KW-1185">Reference proteome</keyword>
<proteinExistence type="predicted"/>
<evidence type="ECO:0000313" key="2">
    <source>
        <dbReference type="Proteomes" id="UP000016933"/>
    </source>
</evidence>
<accession>N1PMZ0</accession>